<comment type="caution">
    <text evidence="2">The sequence shown here is derived from an EMBL/GenBank/DDBJ whole genome shotgun (WGS) entry which is preliminary data.</text>
</comment>
<dbReference type="OrthoDB" id="2148946at2759"/>
<dbReference type="SMART" id="SM00671">
    <property type="entry name" value="SEL1"/>
    <property type="match status" value="2"/>
</dbReference>
<sequence length="363" mass="39864">MTLKDILKKKERIKEDVTPGFVSPPEPDPIAEEFTFFRSDTNTQELINPPSFASEAAEYTPHKNGRRLSSHFSRLRSSSNASTQSTQSRASPKSEKRLSQRLHLNRSRTPSTSSVNIPTDLPDIIAVQGEEKEAQWEERATMLAKGNPNNRPVFLDGKPKGVTFEQKLCQDRFPRETTPDQEQGLGARPGMTRSISSAKGDENIQEAIRLHEAGDLVSSTAMFGRLADSNAMAQIMFGLALRHGWGIPPDPNLAVQYLSAAASTSACIESAALHSGMKKGGAAKGELVLAIYELANSFRHGWGVQRDMVAARKYYETAANLGDTDAMNEVARCYESGQGGPKDRVSPDFLFVAQPRRLENSKV</sequence>
<dbReference type="PANTHER" id="PTHR43628:SF1">
    <property type="entry name" value="CHITIN SYNTHASE REGULATORY FACTOR 2-RELATED"/>
    <property type="match status" value="1"/>
</dbReference>
<feature type="compositionally biased region" description="Basic and acidic residues" evidence="1">
    <location>
        <begin position="1"/>
        <end position="17"/>
    </location>
</feature>
<dbReference type="Proteomes" id="UP000664203">
    <property type="component" value="Unassembled WGS sequence"/>
</dbReference>
<dbReference type="PANTHER" id="PTHR43628">
    <property type="entry name" value="ACTIVATOR OF C KINASE PROTEIN 1-RELATED"/>
    <property type="match status" value="1"/>
</dbReference>
<dbReference type="InterPro" id="IPR052945">
    <property type="entry name" value="Mitotic_Regulator"/>
</dbReference>
<reference evidence="2" key="1">
    <citation type="submission" date="2021-03" db="EMBL/GenBank/DDBJ databases">
        <authorList>
            <person name="Tagirdzhanova G."/>
        </authorList>
    </citation>
    <scope>NUCLEOTIDE SEQUENCE</scope>
</reference>
<dbReference type="InterPro" id="IPR006597">
    <property type="entry name" value="Sel1-like"/>
</dbReference>
<name>A0A8H3EGG5_9LECA</name>
<feature type="compositionally biased region" description="Low complexity" evidence="1">
    <location>
        <begin position="70"/>
        <end position="91"/>
    </location>
</feature>
<feature type="region of interest" description="Disordered" evidence="1">
    <location>
        <begin position="1"/>
        <end position="119"/>
    </location>
</feature>
<dbReference type="EMBL" id="CAJPDR010000003">
    <property type="protein sequence ID" value="CAF9904153.1"/>
    <property type="molecule type" value="Genomic_DNA"/>
</dbReference>
<proteinExistence type="predicted"/>
<dbReference type="AlphaFoldDB" id="A0A8H3EGG5"/>
<evidence type="ECO:0000313" key="3">
    <source>
        <dbReference type="Proteomes" id="UP000664203"/>
    </source>
</evidence>
<feature type="compositionally biased region" description="Polar residues" evidence="1">
    <location>
        <begin position="107"/>
        <end position="117"/>
    </location>
</feature>
<dbReference type="Pfam" id="PF08238">
    <property type="entry name" value="Sel1"/>
    <property type="match status" value="3"/>
</dbReference>
<organism evidence="2 3">
    <name type="scientific">Alectoria fallacina</name>
    <dbReference type="NCBI Taxonomy" id="1903189"/>
    <lineage>
        <taxon>Eukaryota</taxon>
        <taxon>Fungi</taxon>
        <taxon>Dikarya</taxon>
        <taxon>Ascomycota</taxon>
        <taxon>Pezizomycotina</taxon>
        <taxon>Lecanoromycetes</taxon>
        <taxon>OSLEUM clade</taxon>
        <taxon>Lecanoromycetidae</taxon>
        <taxon>Lecanorales</taxon>
        <taxon>Lecanorineae</taxon>
        <taxon>Parmeliaceae</taxon>
        <taxon>Alectoria</taxon>
    </lineage>
</organism>
<dbReference type="SUPFAM" id="SSF81901">
    <property type="entry name" value="HCP-like"/>
    <property type="match status" value="1"/>
</dbReference>
<protein>
    <submittedName>
        <fullName evidence="2">Uncharacterized protein</fullName>
    </submittedName>
</protein>
<dbReference type="Gene3D" id="1.25.40.10">
    <property type="entry name" value="Tetratricopeptide repeat domain"/>
    <property type="match status" value="1"/>
</dbReference>
<keyword evidence="3" id="KW-1185">Reference proteome</keyword>
<gene>
    <name evidence="2" type="ORF">ALECFALPRED_004871</name>
</gene>
<dbReference type="GO" id="GO:0010972">
    <property type="term" value="P:negative regulation of G2/M transition of mitotic cell cycle"/>
    <property type="evidence" value="ECO:0007669"/>
    <property type="project" value="TreeGrafter"/>
</dbReference>
<dbReference type="GO" id="GO:0032153">
    <property type="term" value="C:cell division site"/>
    <property type="evidence" value="ECO:0007669"/>
    <property type="project" value="TreeGrafter"/>
</dbReference>
<evidence type="ECO:0000313" key="2">
    <source>
        <dbReference type="EMBL" id="CAF9904153.1"/>
    </source>
</evidence>
<accession>A0A8H3EGG5</accession>
<dbReference type="InterPro" id="IPR011990">
    <property type="entry name" value="TPR-like_helical_dom_sf"/>
</dbReference>
<evidence type="ECO:0000256" key="1">
    <source>
        <dbReference type="SAM" id="MobiDB-lite"/>
    </source>
</evidence>